<sequence>MKIHSLLAVSAAVMFACAAQAQVKIDDYKPISNEQILNPADGDWPSWRRTIDNQGYSPLDQVNKKNVKQLDLAWAWSMPVGGLQETAPLVHDGIMFLGMNRSHVQALDATTGDLIWEYTQPLPKFTGGYHDAQANRQRNSLALYEDKVYLTTPDAKLVALEAKTGKKLWEVQVNEWEKGYSFTAGPLVVDGKVFTGTSGCSITGTAGGCYITAHDAETGKELWRLNTIGDPAVDDSWGGLAKENRWGGSPWITGSYDPKRKMLFWGVGMPIPYPSILRGSGDGDALYTSSTLAIDAETGKVKWHYQHMPNDDWDLDSPFERVLVESQIAPSKDEVAYMSKDVEAGKKYDVIASVPGKYGTAFVLDRDTGKLLWARDTVFQNVIKGFTQDGKVITNTDLKAKSIDETVKVCGGRDLGKLWMTAAYSPLTNALYVPVSSSCKELTPKPIELRTGESVGAQASGAVSFAPGEDSVGRVYAVDVKTGKFLWVKKQKPIFSSGVLTTGGGLVFTGDSMREFAAYDQNNGEKLWSIRLNTSIGGFPMTYSVDGKQYIAVVTGPNAQTPPAAILSPELKNVVDSGHSVFVFALDDVKSKNGKK</sequence>
<reference evidence="6 7" key="1">
    <citation type="journal article" date="2018" name="Nat. Biotechnol.">
        <title>A standardized bacterial taxonomy based on genome phylogeny substantially revises the tree of life.</title>
        <authorList>
            <person name="Parks D.H."/>
            <person name="Chuvochina M."/>
            <person name="Waite D.W."/>
            <person name="Rinke C."/>
            <person name="Skarshewski A."/>
            <person name="Chaumeil P.A."/>
            <person name="Hugenholtz P."/>
        </authorList>
    </citation>
    <scope>NUCLEOTIDE SEQUENCE [LARGE SCALE GENOMIC DNA]</scope>
    <source>
        <strain evidence="6">UBA10707</strain>
    </source>
</reference>
<evidence type="ECO:0000259" key="5">
    <source>
        <dbReference type="Pfam" id="PF01011"/>
    </source>
</evidence>
<feature type="domain" description="Pyrrolo-quinoline quinone repeat" evidence="5">
    <location>
        <begin position="486"/>
        <end position="551"/>
    </location>
</feature>
<dbReference type="PROSITE" id="PS51257">
    <property type="entry name" value="PROKAR_LIPOPROTEIN"/>
    <property type="match status" value="1"/>
</dbReference>
<proteinExistence type="inferred from homology"/>
<comment type="similarity">
    <text evidence="2">Belongs to the bacterial PQQ dehydrogenase family.</text>
</comment>
<evidence type="ECO:0000256" key="4">
    <source>
        <dbReference type="SAM" id="SignalP"/>
    </source>
</evidence>
<dbReference type="InterPro" id="IPR002372">
    <property type="entry name" value="PQQ_rpt_dom"/>
</dbReference>
<name>A0A356LG58_9BURK</name>
<dbReference type="InterPro" id="IPR018391">
    <property type="entry name" value="PQQ_b-propeller_rpt"/>
</dbReference>
<accession>A0A356LG58</accession>
<evidence type="ECO:0000256" key="3">
    <source>
        <dbReference type="ARBA" id="ARBA00023002"/>
    </source>
</evidence>
<dbReference type="Gene3D" id="2.140.10.10">
    <property type="entry name" value="Quinoprotein alcohol dehydrogenase-like superfamily"/>
    <property type="match status" value="1"/>
</dbReference>
<organism evidence="6 7">
    <name type="scientific">Advenella kashmirensis</name>
    <dbReference type="NCBI Taxonomy" id="310575"/>
    <lineage>
        <taxon>Bacteria</taxon>
        <taxon>Pseudomonadati</taxon>
        <taxon>Pseudomonadota</taxon>
        <taxon>Betaproteobacteria</taxon>
        <taxon>Burkholderiales</taxon>
        <taxon>Alcaligenaceae</taxon>
    </lineage>
</organism>
<protein>
    <submittedName>
        <fullName evidence="6">Pyrrolo-quinoline quinone</fullName>
    </submittedName>
</protein>
<feature type="domain" description="Pyrrolo-quinoline quinone repeat" evidence="5">
    <location>
        <begin position="44"/>
        <end position="373"/>
    </location>
</feature>
<evidence type="ECO:0000256" key="1">
    <source>
        <dbReference type="ARBA" id="ARBA00001931"/>
    </source>
</evidence>
<keyword evidence="3" id="KW-0560">Oxidoreductase</keyword>
<dbReference type="EMBL" id="DOEK01000028">
    <property type="protein sequence ID" value="HBP30000.1"/>
    <property type="molecule type" value="Genomic_DNA"/>
</dbReference>
<comment type="caution">
    <text evidence="6">The sequence shown here is derived from an EMBL/GenBank/DDBJ whole genome shotgun (WGS) entry which is preliminary data.</text>
</comment>
<dbReference type="PANTHER" id="PTHR32303:SF20">
    <property type="entry name" value="QUINOPROTEIN ETHANOL DEHYDROGENASE"/>
    <property type="match status" value="1"/>
</dbReference>
<dbReference type="SMART" id="SM00564">
    <property type="entry name" value="PQQ"/>
    <property type="match status" value="7"/>
</dbReference>
<comment type="cofactor">
    <cofactor evidence="1">
        <name>pyrroloquinoline quinone</name>
        <dbReference type="ChEBI" id="CHEBI:58442"/>
    </cofactor>
</comment>
<keyword evidence="4" id="KW-0732">Signal</keyword>
<feature type="signal peptide" evidence="4">
    <location>
        <begin position="1"/>
        <end position="21"/>
    </location>
</feature>
<dbReference type="AlphaFoldDB" id="A0A356LG58"/>
<dbReference type="SUPFAM" id="SSF50998">
    <property type="entry name" value="Quinoprotein alcohol dehydrogenase-like"/>
    <property type="match status" value="1"/>
</dbReference>
<dbReference type="Pfam" id="PF01011">
    <property type="entry name" value="PQQ"/>
    <property type="match status" value="2"/>
</dbReference>
<dbReference type="InterPro" id="IPR011047">
    <property type="entry name" value="Quinoprotein_ADH-like_sf"/>
</dbReference>
<dbReference type="PANTHER" id="PTHR32303">
    <property type="entry name" value="QUINOPROTEIN ALCOHOL DEHYDROGENASE (CYTOCHROME C)"/>
    <property type="match status" value="1"/>
</dbReference>
<feature type="chain" id="PRO_5016620036" evidence="4">
    <location>
        <begin position="22"/>
        <end position="596"/>
    </location>
</feature>
<dbReference type="Proteomes" id="UP000264036">
    <property type="component" value="Unassembled WGS sequence"/>
</dbReference>
<evidence type="ECO:0000313" key="6">
    <source>
        <dbReference type="EMBL" id="HBP30000.1"/>
    </source>
</evidence>
<gene>
    <name evidence="6" type="ORF">DD666_11355</name>
</gene>
<dbReference type="GO" id="GO:0016491">
    <property type="term" value="F:oxidoreductase activity"/>
    <property type="evidence" value="ECO:0007669"/>
    <property type="project" value="UniProtKB-KW"/>
</dbReference>
<evidence type="ECO:0000313" key="7">
    <source>
        <dbReference type="Proteomes" id="UP000264036"/>
    </source>
</evidence>
<evidence type="ECO:0000256" key="2">
    <source>
        <dbReference type="ARBA" id="ARBA00008156"/>
    </source>
</evidence>